<comment type="caution">
    <text evidence="2">The sequence shown here is derived from an EMBL/GenBank/DDBJ whole genome shotgun (WGS) entry which is preliminary data.</text>
</comment>
<sequence>MAAPEASVAPHPPAGLLTARAVVPAALGLTLAVTVWAVGLPAGPSLFGSSLADLTVPTAILLALTGLWLAGWTSTTRESWRVVDIVTASVLGVAGGFLFVLWNLSWPVVSGALAAFPPASGIGVGIWLLPGVLGALVIRKPGAALYTELLAAVVSALVGNQWGFSTVWYGFLEGLGPEVLFAILLYRRFGLGASLGGGAAAGVVVGLLDTFVYYPEFSPVFKAVYIVAAITSGVVIAGVGSWALTRALARTGALSSLASGRDARRV</sequence>
<evidence type="ECO:0000256" key="1">
    <source>
        <dbReference type="SAM" id="Phobius"/>
    </source>
</evidence>
<dbReference type="InterPro" id="IPR017195">
    <property type="entry name" value="ABC_thiamin-permease_prd"/>
</dbReference>
<feature type="transmembrane region" description="Helical" evidence="1">
    <location>
        <begin position="193"/>
        <end position="214"/>
    </location>
</feature>
<accession>A0A1J5QYR8</accession>
<keyword evidence="1" id="KW-1133">Transmembrane helix</keyword>
<reference evidence="2" key="1">
    <citation type="submission" date="2016-10" db="EMBL/GenBank/DDBJ databases">
        <title>Sequence of Gallionella enrichment culture.</title>
        <authorList>
            <person name="Poehlein A."/>
            <person name="Muehling M."/>
            <person name="Daniel R."/>
        </authorList>
    </citation>
    <scope>NUCLEOTIDE SEQUENCE</scope>
</reference>
<feature type="transmembrane region" description="Helical" evidence="1">
    <location>
        <begin position="114"/>
        <end position="138"/>
    </location>
</feature>
<evidence type="ECO:0000313" key="2">
    <source>
        <dbReference type="EMBL" id="OIQ84876.1"/>
    </source>
</evidence>
<proteinExistence type="predicted"/>
<feature type="transmembrane region" description="Helical" evidence="1">
    <location>
        <begin position="82"/>
        <end position="102"/>
    </location>
</feature>
<keyword evidence="1" id="KW-0812">Transmembrane</keyword>
<feature type="transmembrane region" description="Helical" evidence="1">
    <location>
        <begin position="51"/>
        <end position="70"/>
    </location>
</feature>
<name>A0A1J5QYR8_9ZZZZ</name>
<protein>
    <submittedName>
        <fullName evidence="2">Putative HMP/thiamine permease protein YkoE</fullName>
    </submittedName>
</protein>
<gene>
    <name evidence="2" type="primary">ykoE</name>
    <name evidence="2" type="ORF">GALL_333070</name>
</gene>
<organism evidence="2">
    <name type="scientific">mine drainage metagenome</name>
    <dbReference type="NCBI Taxonomy" id="410659"/>
    <lineage>
        <taxon>unclassified sequences</taxon>
        <taxon>metagenomes</taxon>
        <taxon>ecological metagenomes</taxon>
    </lineage>
</organism>
<feature type="transmembrane region" description="Helical" evidence="1">
    <location>
        <begin position="21"/>
        <end position="39"/>
    </location>
</feature>
<dbReference type="Pfam" id="PF09819">
    <property type="entry name" value="ABC_cobalt"/>
    <property type="match status" value="1"/>
</dbReference>
<feature type="transmembrane region" description="Helical" evidence="1">
    <location>
        <begin position="168"/>
        <end position="186"/>
    </location>
</feature>
<feature type="transmembrane region" description="Helical" evidence="1">
    <location>
        <begin position="220"/>
        <end position="244"/>
    </location>
</feature>
<keyword evidence="1" id="KW-0472">Membrane</keyword>
<dbReference type="AlphaFoldDB" id="A0A1J5QYR8"/>
<feature type="transmembrane region" description="Helical" evidence="1">
    <location>
        <begin position="145"/>
        <end position="162"/>
    </location>
</feature>
<dbReference type="EMBL" id="MLJW01000585">
    <property type="protein sequence ID" value="OIQ84876.1"/>
    <property type="molecule type" value="Genomic_DNA"/>
</dbReference>